<dbReference type="EMBL" id="MKIM01000024">
    <property type="protein sequence ID" value="OLP45749.1"/>
    <property type="molecule type" value="Genomic_DNA"/>
</dbReference>
<protein>
    <recommendedName>
        <fullName evidence="2">CHAT domain-containing protein</fullName>
    </recommendedName>
</protein>
<keyword evidence="4" id="KW-1185">Reference proteome</keyword>
<evidence type="ECO:0000256" key="1">
    <source>
        <dbReference type="SAM" id="Phobius"/>
    </source>
</evidence>
<keyword evidence="1" id="KW-0812">Transmembrane</keyword>
<keyword evidence="1" id="KW-1133">Transmembrane helix</keyword>
<accession>A0A1Q8ZUX0</accession>
<keyword evidence="1" id="KW-0472">Membrane</keyword>
<reference evidence="3 4" key="1">
    <citation type="submission" date="2016-09" db="EMBL/GenBank/DDBJ databases">
        <title>Rhizobium oryziradicis sp. nov., isolated from the root of rice.</title>
        <authorList>
            <person name="Zhao J."/>
            <person name="Zhang X."/>
        </authorList>
    </citation>
    <scope>NUCLEOTIDE SEQUENCE [LARGE SCALE GENOMIC DNA]</scope>
    <source>
        <strain evidence="3 4">N19</strain>
    </source>
</reference>
<sequence>MGGGTVTLGEGDLSRITRVIFAAILILSFMPIRFMAIAADSPSTMSAILACEGNGQSRRECFSVALRRVSSIIPRAYKGQVLYTDILLKDLESEATLFNESHLALGLMIAETLDGADVQSIRGTLQDVCSLSLKEASNDRNIVCDVSHMLGMLLDTTDEVLQDPLGNPSPDNVKARLSAVNDILRKVTKLLPPPVNGQNSVCSSRVNFQSECLPVMAALVLGIEVSSQSNSDRAAAVLSKLLPAIVDGPLGDSPFFVKFIVDSAQRVAISVPIGDDSPHSIVEMLMAAFDLAKDKGADVQTKGEVGEALVSAASSYKSSGVSEADREMISRRAIEIFKAFDAIPDPTSRDEKYSRAVDALTTMNLEDLAFQALIGRLGTEGTDLSGTISQAKLVKSIAGLPGREEQARDLALQIGPKLLQLPRETPELATVLGELGQMLLFSEKVRVFKDVCNISPNIELAAKMLHFSLSILEDEKIRASYENVGLEPVVKDFVRELDDPARAPGAIRFDAVFNCLNTIDQVHAVTDKLVDEARATKSPVVLARAYQKALTIAKNFLDDREVRKTNSDLRQVADMVAQWVGALWSIDPVEETISELQADVHHNIFLTALGTGITQPFTDLIDERLAVKRSKLDGNYLHIAQLLATDVSLRQRAIKPDGDSVGMKSLLLLFADHGREHEALQLYRNLPPQTDNIFYGAFFSKLSMTSLQKIKSFLPSSLSTAALDRLDSEIRKKQVAALSPAAMRVFVASADEKEIISEAPAIVSVTLLAGGDTELRLLLKELHSSASIGALILEATRHKRFELAEEFADQLLPADDLSRILSHLKGLEPGEKSAALLRKAESLLMGIEDQASKQALAARLSMSALIKEDCNSALRFSSIALSSVRSGSSVFAALDGMMPLFKCGQGQEADRLLAAAGPYSENLDLLPRLAVRLFDSGEVVKANEVLSLAIDAAKSAPAKNSNSFSLLLSASTHIKCEDFADGVAQALYPKPTRASNALDAGLIKAYGEARSVIAESLANSGLLEKSADFLTYTTELPKEDRSNIAAKIVNDLLDRGVDPDAISTNMRSLLTSKARSEYEYDMLVRVKALARLGAFDEAVALVNTFGTADNRVDGIMAIAETLPEDIRAMPLARRLFGEAMQSATQIANASPRSRYLAKIASGFWTVDEFREEALAATRVKTNDDQRVRDDLAEILELTTALQEDAPANEAFAEVLVDVGKALDEIGWAKETSTVRHALLSRPFLIDNERIENFAYSKDKASDYKPSGIDIASELAKKPPEDALRYLTDDYVGNDISDLPVLRLSLNIGKESYLARLSRDPLEQVTAPRALPILPNAIAENYMRALAQEYTAEADTTRATALAREALEVIASSHQSAAATAYFRGKALRKISLGDATGTVLNGSRWRRLRQILYEQLKQSSKTENPLQTDVIQQIKESAVSIFHDTPLLFGFVETFARAVADASGRIPDQLNGIGKDEALIHYRIMGDAVYAVVATRERTELHVLTNREFDAVKLSQLVGTVRKSIEDSSKPMQSGQESEYYVFDFEASTQLYKHLIEPLMPAIADKRRLILIPDGELLDLSFALLTAQKPDVFAGVEAYRNAPWLVSKFSIETVPSLAIWRLNEGGSKEVHNGTFLGLGNPMFANKHAVTVDCEKVFEGASRRARAYPIEGSVYMPGSRGEIDQIADSSVLGGLVSLPETECELNYMASQFQHADVWTQATARENRLKKLNESGELARYEVIAFATHAIRANGANAPGIVLTPPGDSDQEDDGLLIPDEIAQFRIGARFVILSACSTGAGSAISQEAFSGLTSSFLLAGTQNVLVSSWDVDSQATARILAGMMDGVVAGNDGIAGSLQASMKAMLSSAKSIREAHPVYWAAFAVVTTN</sequence>
<evidence type="ECO:0000259" key="2">
    <source>
        <dbReference type="Pfam" id="PF12770"/>
    </source>
</evidence>
<organism evidence="3 4">
    <name type="scientific">Rhizobium oryziradicis</name>
    <dbReference type="NCBI Taxonomy" id="1867956"/>
    <lineage>
        <taxon>Bacteria</taxon>
        <taxon>Pseudomonadati</taxon>
        <taxon>Pseudomonadota</taxon>
        <taxon>Alphaproteobacteria</taxon>
        <taxon>Hyphomicrobiales</taxon>
        <taxon>Rhizobiaceae</taxon>
        <taxon>Rhizobium/Agrobacterium group</taxon>
        <taxon>Rhizobium</taxon>
    </lineage>
</organism>
<evidence type="ECO:0000313" key="4">
    <source>
        <dbReference type="Proteomes" id="UP000186894"/>
    </source>
</evidence>
<dbReference type="InterPro" id="IPR024983">
    <property type="entry name" value="CHAT_dom"/>
</dbReference>
<comment type="caution">
    <text evidence="3">The sequence shown here is derived from an EMBL/GenBank/DDBJ whole genome shotgun (WGS) entry which is preliminary data.</text>
</comment>
<dbReference type="Pfam" id="PF12770">
    <property type="entry name" value="CHAT"/>
    <property type="match status" value="1"/>
</dbReference>
<name>A0A1Q8ZUX0_9HYPH</name>
<feature type="transmembrane region" description="Helical" evidence="1">
    <location>
        <begin position="19"/>
        <end position="39"/>
    </location>
</feature>
<gene>
    <name evidence="3" type="ORF">BJF95_11535</name>
</gene>
<evidence type="ECO:0000313" key="3">
    <source>
        <dbReference type="EMBL" id="OLP45749.1"/>
    </source>
</evidence>
<proteinExistence type="predicted"/>
<dbReference type="Proteomes" id="UP000186894">
    <property type="component" value="Unassembled WGS sequence"/>
</dbReference>
<feature type="domain" description="CHAT" evidence="2">
    <location>
        <begin position="1547"/>
        <end position="1885"/>
    </location>
</feature>
<dbReference type="STRING" id="1867956.BJF95_11535"/>